<feature type="domain" description="DNA methylase adenine-specific" evidence="10">
    <location>
        <begin position="115"/>
        <end position="402"/>
    </location>
</feature>
<keyword evidence="5" id="KW-0949">S-adenosyl-L-methionine</keyword>
<geneLocation type="plasmid" evidence="11">
    <name>pWCH7001</name>
</geneLocation>
<keyword evidence="6" id="KW-0680">Restriction system</keyword>
<dbReference type="Gene3D" id="3.40.50.150">
    <property type="entry name" value="Vaccinia Virus protein VP39"/>
    <property type="match status" value="1"/>
</dbReference>
<evidence type="ECO:0000313" key="11">
    <source>
        <dbReference type="EMBL" id="ACS26075.1"/>
    </source>
</evidence>
<dbReference type="OrthoDB" id="9814572at2"/>
<dbReference type="EC" id="2.1.1.72" evidence="2"/>
<protein>
    <recommendedName>
        <fullName evidence="2">site-specific DNA-methyltransferase (adenine-specific)</fullName>
        <ecNumber evidence="2">2.1.1.72</ecNumber>
    </recommendedName>
</protein>
<feature type="domain" description="Type I restriction modification DNA specificity" evidence="9">
    <location>
        <begin position="487"/>
        <end position="587"/>
    </location>
</feature>
<dbReference type="GO" id="GO:0009007">
    <property type="term" value="F:site-specific DNA-methyltransferase (adenine-specific) activity"/>
    <property type="evidence" value="ECO:0007669"/>
    <property type="project" value="UniProtKB-EC"/>
</dbReference>
<dbReference type="PRINTS" id="PR00507">
    <property type="entry name" value="N12N6MTFRASE"/>
</dbReference>
<dbReference type="GO" id="GO:0008170">
    <property type="term" value="F:N-methyltransferase activity"/>
    <property type="evidence" value="ECO:0007669"/>
    <property type="project" value="InterPro"/>
</dbReference>
<accession>C5DB05</accession>
<dbReference type="Pfam" id="PF01420">
    <property type="entry name" value="Methylase_S"/>
    <property type="match status" value="1"/>
</dbReference>
<evidence type="ECO:0000256" key="3">
    <source>
        <dbReference type="ARBA" id="ARBA00022603"/>
    </source>
</evidence>
<proteinExistence type="inferred from homology"/>
<evidence type="ECO:0000256" key="2">
    <source>
        <dbReference type="ARBA" id="ARBA00011900"/>
    </source>
</evidence>
<dbReference type="SUPFAM" id="SSF53335">
    <property type="entry name" value="S-adenosyl-L-methionine-dependent methyltransferases"/>
    <property type="match status" value="1"/>
</dbReference>
<dbReference type="InterPro" id="IPR044946">
    <property type="entry name" value="Restrct_endonuc_typeI_TRD_sf"/>
</dbReference>
<evidence type="ECO:0000256" key="4">
    <source>
        <dbReference type="ARBA" id="ARBA00022679"/>
    </source>
</evidence>
<comment type="catalytic activity">
    <reaction evidence="8">
        <text>a 2'-deoxyadenosine in DNA + S-adenosyl-L-methionine = an N(6)-methyl-2'-deoxyadenosine in DNA + S-adenosyl-L-homocysteine + H(+)</text>
        <dbReference type="Rhea" id="RHEA:15197"/>
        <dbReference type="Rhea" id="RHEA-COMP:12418"/>
        <dbReference type="Rhea" id="RHEA-COMP:12419"/>
        <dbReference type="ChEBI" id="CHEBI:15378"/>
        <dbReference type="ChEBI" id="CHEBI:57856"/>
        <dbReference type="ChEBI" id="CHEBI:59789"/>
        <dbReference type="ChEBI" id="CHEBI:90615"/>
        <dbReference type="ChEBI" id="CHEBI:90616"/>
        <dbReference type="EC" id="2.1.1.72"/>
    </reaction>
</comment>
<dbReference type="KEGG" id="gwc:GWCH70_3440"/>
<keyword evidence="3 11" id="KW-0489">Methyltransferase</keyword>
<dbReference type="GO" id="GO:0032259">
    <property type="term" value="P:methylation"/>
    <property type="evidence" value="ECO:0007669"/>
    <property type="project" value="UniProtKB-KW"/>
</dbReference>
<dbReference type="InterPro" id="IPR029063">
    <property type="entry name" value="SAM-dependent_MTases_sf"/>
</dbReference>
<dbReference type="InterPro" id="IPR000055">
    <property type="entry name" value="Restrct_endonuc_typeI_TRD"/>
</dbReference>
<keyword evidence="4" id="KW-0808">Transferase</keyword>
<dbReference type="Pfam" id="PF02384">
    <property type="entry name" value="N6_Mtase"/>
    <property type="match status" value="1"/>
</dbReference>
<dbReference type="PANTHER" id="PTHR42933:SF3">
    <property type="entry name" value="TYPE I RESTRICTION ENZYME MJAVIII METHYLASE SUBUNIT"/>
    <property type="match status" value="1"/>
</dbReference>
<evidence type="ECO:0000256" key="6">
    <source>
        <dbReference type="ARBA" id="ARBA00022747"/>
    </source>
</evidence>
<sequence length="629" mass="72242">MVIEKMMFEHIDLLRGETETVNYKLILLPVYSLKFLEEKNLIPDEMRIKEILNHESNIADQLQRSFQYVEDNFHALKGVYTIFPENVVSNRTLFQLLLKINAMTLSVKEWAELAEELLYHSYEWEGVRGGENYSPKSINQLGIELLNPISGTFYDGTAGFGGTLVSALEYSKQNNGELKLYGQEIDHTSWALAKLNLLLHDKLDAELIQGDALLNPAFIDGDRLKKFNFIMMDFPWVELRNHYETLKQDKYNRFIYGIPPRRSADFAFIMHTLASLESDGKAVLVVPGRTLFASGMEQSIRQNLIAADVIEAVIALPAGLYKHTGIQTNLLILNKNKSLDRKGRILFINAENEFQTKQRYLKVLTKDNIDKIISTYRNGLEIEQFSKFVSSNEIEEANLFYKKYLTEKVIDTDFFGKVQFVKESKEYSLNIYPLKKLTEKIFRGMNVSSNSIEEGTGEFKLVKLSDVQDGEILLDDLSSIRFKRNSRIDMYLLRKGDVIVSNRGTTIKVAVVPENEGNLILSHNFLGIRCKDDIDPYYLKAYLESPVGMYYLINSQVGTNILTINPKDLKEIPVKLTSLDEQRKIANEIREAVITYKEKIRQAEQERNASLLKAYEKMGISSLFKIIEQ</sequence>
<dbReference type="AlphaFoldDB" id="C5DB05"/>
<evidence type="ECO:0000256" key="5">
    <source>
        <dbReference type="ARBA" id="ARBA00022691"/>
    </source>
</evidence>
<dbReference type="SUPFAM" id="SSF116734">
    <property type="entry name" value="DNA methylase specificity domain"/>
    <property type="match status" value="1"/>
</dbReference>
<evidence type="ECO:0000259" key="10">
    <source>
        <dbReference type="Pfam" id="PF02384"/>
    </source>
</evidence>
<organism evidence="11">
    <name type="scientific">Geobacillus sp. (strain WCH70)</name>
    <dbReference type="NCBI Taxonomy" id="471223"/>
    <lineage>
        <taxon>Bacteria</taxon>
        <taxon>Bacillati</taxon>
        <taxon>Bacillota</taxon>
        <taxon>Bacilli</taxon>
        <taxon>Bacillales</taxon>
        <taxon>Anoxybacillaceae</taxon>
        <taxon>Geobacillus</taxon>
    </lineage>
</organism>
<dbReference type="InterPro" id="IPR051537">
    <property type="entry name" value="DNA_Adenine_Mtase"/>
</dbReference>
<evidence type="ECO:0000256" key="1">
    <source>
        <dbReference type="ARBA" id="ARBA00010923"/>
    </source>
</evidence>
<evidence type="ECO:0000259" key="9">
    <source>
        <dbReference type="Pfam" id="PF01420"/>
    </source>
</evidence>
<dbReference type="GO" id="GO:0003677">
    <property type="term" value="F:DNA binding"/>
    <property type="evidence" value="ECO:0007669"/>
    <property type="project" value="UniProtKB-KW"/>
</dbReference>
<keyword evidence="11" id="KW-0614">Plasmid</keyword>
<dbReference type="InterPro" id="IPR003356">
    <property type="entry name" value="DNA_methylase_A-5"/>
</dbReference>
<name>C5DB05_GEOSW</name>
<dbReference type="PANTHER" id="PTHR42933">
    <property type="entry name" value="SLR6095 PROTEIN"/>
    <property type="match status" value="1"/>
</dbReference>
<evidence type="ECO:0000256" key="7">
    <source>
        <dbReference type="ARBA" id="ARBA00023125"/>
    </source>
</evidence>
<dbReference type="EMBL" id="CP001639">
    <property type="protein sequence ID" value="ACS26075.1"/>
    <property type="molecule type" value="Genomic_DNA"/>
</dbReference>
<reference evidence="11" key="1">
    <citation type="submission" date="2009-06" db="EMBL/GenBank/DDBJ databases">
        <title>Complete sequence of plasmid 1 of Geopacillus sp. WCH70.</title>
        <authorList>
            <consortium name="US DOE Joint Genome Institute"/>
            <person name="Lucas S."/>
            <person name="Copeland A."/>
            <person name="Lapidus A."/>
            <person name="Glavina del Rio T."/>
            <person name="Dalin E."/>
            <person name="Tice H."/>
            <person name="Bruce D."/>
            <person name="Goodwin L."/>
            <person name="Pitluck S."/>
            <person name="Chertkov O."/>
            <person name="Brettin T."/>
            <person name="Detter J.C."/>
            <person name="Han C."/>
            <person name="Larimer F."/>
            <person name="Land M."/>
            <person name="Hauser L."/>
            <person name="Kyrpides N."/>
            <person name="Mikhailova N."/>
            <person name="Brumm P."/>
            <person name="Mead D.A."/>
            <person name="Richardson P."/>
        </authorList>
    </citation>
    <scope>NUCLEOTIDE SEQUENCE [LARGE SCALE GENOMIC DNA]</scope>
    <source>
        <plasmid evidence="11">pWCH7001</plasmid>
        <plasmid evidence="11">WCH70</plasmid>
    </source>
</reference>
<comment type="similarity">
    <text evidence="1">Belongs to the type-I restriction system S methylase family.</text>
</comment>
<dbReference type="HOGENOM" id="CLU_438508_0_0_9"/>
<dbReference type="GO" id="GO:0009307">
    <property type="term" value="P:DNA restriction-modification system"/>
    <property type="evidence" value="ECO:0007669"/>
    <property type="project" value="UniProtKB-KW"/>
</dbReference>
<gene>
    <name evidence="11" type="ordered locus">GWCH70_3440</name>
</gene>
<keyword evidence="7" id="KW-0238">DNA-binding</keyword>
<dbReference type="Gene3D" id="3.90.220.20">
    <property type="entry name" value="DNA methylase specificity domains"/>
    <property type="match status" value="1"/>
</dbReference>
<evidence type="ECO:0000256" key="8">
    <source>
        <dbReference type="ARBA" id="ARBA00047942"/>
    </source>
</evidence>